<proteinExistence type="inferred from homology"/>
<dbReference type="KEGG" id="psez:HME7025_02030"/>
<reference evidence="8" key="1">
    <citation type="submission" date="2018-05" db="EMBL/GenBank/DDBJ databases">
        <title>Pseudarcicella sp. HME7025 Genome sequencing and assembly.</title>
        <authorList>
            <person name="Kim H."/>
            <person name="Kang H."/>
            <person name="Joh K."/>
        </authorList>
    </citation>
    <scope>NUCLEOTIDE SEQUENCE [LARGE SCALE GENOMIC DNA]</scope>
    <source>
        <strain evidence="8">HME7025</strain>
    </source>
</reference>
<name>A0A2S2DX15_9BACT</name>
<protein>
    <recommendedName>
        <fullName evidence="9">Lysoplasmalogenase</fullName>
    </recommendedName>
</protein>
<dbReference type="OrthoDB" id="5651790at2"/>
<evidence type="ECO:0000256" key="4">
    <source>
        <dbReference type="ARBA" id="ARBA00022989"/>
    </source>
</evidence>
<sequence length="221" mass="24847">MKGPRIFLLLYGIAAFMDVIVPMLFPSLSQVRYLAKPALMLLLMAYVFVSKDVERKPTILLALFFAWLGDVFLMIPGSNPLYFQLGLGGFLIMQWIYIEMFKKQTNKVLSPVNGMTVLVAIYVIGLLSLLLPQMNLALAIPVVIYAISLGTMLWFASQRKSSVSLWNYQCILSGAILFVLSDSLLAINKFYHSFPGNSFWVMSTYILAQLLLTQGLVKLRS</sequence>
<gene>
    <name evidence="7" type="ORF">HME7025_02030</name>
</gene>
<keyword evidence="8" id="KW-1185">Reference proteome</keyword>
<comment type="subcellular location">
    <subcellularLocation>
        <location evidence="1">Membrane</location>
        <topology evidence="1">Multi-pass membrane protein</topology>
    </subcellularLocation>
</comment>
<dbReference type="InterPro" id="IPR012506">
    <property type="entry name" value="TMEM86B-like"/>
</dbReference>
<dbReference type="Pfam" id="PF07947">
    <property type="entry name" value="YhhN"/>
    <property type="match status" value="1"/>
</dbReference>
<organism evidence="7 8">
    <name type="scientific">Aquirufa nivalisilvae</name>
    <dbReference type="NCBI Taxonomy" id="2516557"/>
    <lineage>
        <taxon>Bacteria</taxon>
        <taxon>Pseudomonadati</taxon>
        <taxon>Bacteroidota</taxon>
        <taxon>Cytophagia</taxon>
        <taxon>Cytophagales</taxon>
        <taxon>Flectobacillaceae</taxon>
        <taxon>Aquirufa</taxon>
    </lineage>
</organism>
<feature type="transmembrane region" description="Helical" evidence="6">
    <location>
        <begin position="7"/>
        <end position="25"/>
    </location>
</feature>
<feature type="transmembrane region" description="Helical" evidence="6">
    <location>
        <begin position="110"/>
        <end position="130"/>
    </location>
</feature>
<evidence type="ECO:0000256" key="5">
    <source>
        <dbReference type="ARBA" id="ARBA00023136"/>
    </source>
</evidence>
<dbReference type="GO" id="GO:0016020">
    <property type="term" value="C:membrane"/>
    <property type="evidence" value="ECO:0007669"/>
    <property type="project" value="UniProtKB-SubCell"/>
</dbReference>
<evidence type="ECO:0000256" key="2">
    <source>
        <dbReference type="ARBA" id="ARBA00007375"/>
    </source>
</evidence>
<dbReference type="Proteomes" id="UP000245468">
    <property type="component" value="Chromosome"/>
</dbReference>
<feature type="transmembrane region" description="Helical" evidence="6">
    <location>
        <begin position="168"/>
        <end position="187"/>
    </location>
</feature>
<feature type="transmembrane region" description="Helical" evidence="6">
    <location>
        <begin position="136"/>
        <end position="156"/>
    </location>
</feature>
<evidence type="ECO:0000256" key="3">
    <source>
        <dbReference type="ARBA" id="ARBA00022692"/>
    </source>
</evidence>
<dbReference type="EMBL" id="CP029346">
    <property type="protein sequence ID" value="AWL09879.1"/>
    <property type="molecule type" value="Genomic_DNA"/>
</dbReference>
<evidence type="ECO:0000313" key="8">
    <source>
        <dbReference type="Proteomes" id="UP000245468"/>
    </source>
</evidence>
<dbReference type="RefSeq" id="WP_109323595.1">
    <property type="nucleotide sequence ID" value="NZ_CP029346.1"/>
</dbReference>
<dbReference type="AlphaFoldDB" id="A0A2S2DX15"/>
<feature type="transmembrane region" description="Helical" evidence="6">
    <location>
        <begin position="31"/>
        <end position="49"/>
    </location>
</feature>
<evidence type="ECO:0008006" key="9">
    <source>
        <dbReference type="Google" id="ProtNLM"/>
    </source>
</evidence>
<feature type="transmembrane region" description="Helical" evidence="6">
    <location>
        <begin position="81"/>
        <end position="98"/>
    </location>
</feature>
<feature type="transmembrane region" description="Helical" evidence="6">
    <location>
        <begin position="199"/>
        <end position="217"/>
    </location>
</feature>
<evidence type="ECO:0000256" key="1">
    <source>
        <dbReference type="ARBA" id="ARBA00004141"/>
    </source>
</evidence>
<dbReference type="PANTHER" id="PTHR31885">
    <property type="entry name" value="GH04784P"/>
    <property type="match status" value="1"/>
</dbReference>
<keyword evidence="5 6" id="KW-0472">Membrane</keyword>
<accession>A0A2S2DX15</accession>
<dbReference type="GO" id="GO:0016787">
    <property type="term" value="F:hydrolase activity"/>
    <property type="evidence" value="ECO:0007669"/>
    <property type="project" value="TreeGrafter"/>
</dbReference>
<keyword evidence="3 6" id="KW-0812">Transmembrane</keyword>
<evidence type="ECO:0000256" key="6">
    <source>
        <dbReference type="SAM" id="Phobius"/>
    </source>
</evidence>
<feature type="transmembrane region" description="Helical" evidence="6">
    <location>
        <begin position="58"/>
        <end position="75"/>
    </location>
</feature>
<comment type="similarity">
    <text evidence="2">Belongs to the TMEM86 family.</text>
</comment>
<evidence type="ECO:0000313" key="7">
    <source>
        <dbReference type="EMBL" id="AWL09879.1"/>
    </source>
</evidence>
<keyword evidence="4 6" id="KW-1133">Transmembrane helix</keyword>
<dbReference type="PANTHER" id="PTHR31885:SF6">
    <property type="entry name" value="GH04784P"/>
    <property type="match status" value="1"/>
</dbReference>